<dbReference type="Gene3D" id="3.40.50.10090">
    <property type="match status" value="2"/>
</dbReference>
<dbReference type="PANTHER" id="PTHR12390:SF0">
    <property type="entry name" value="UROPORPHYRINOGEN-III SYNTHASE"/>
    <property type="match status" value="1"/>
</dbReference>
<dbReference type="OMA" id="IHGADTG"/>
<name>M7NIJ4_PNEMU</name>
<evidence type="ECO:0000313" key="2">
    <source>
        <dbReference type="EMBL" id="EMR08403.1"/>
    </source>
</evidence>
<dbReference type="GO" id="GO:0005829">
    <property type="term" value="C:cytosol"/>
    <property type="evidence" value="ECO:0007669"/>
    <property type="project" value="TreeGrafter"/>
</dbReference>
<dbReference type="Pfam" id="PF02602">
    <property type="entry name" value="HEM4"/>
    <property type="match status" value="1"/>
</dbReference>
<dbReference type="eggNOG" id="KOG4132">
    <property type="taxonomic scope" value="Eukaryota"/>
</dbReference>
<reference evidence="3" key="1">
    <citation type="journal article" date="2016" name="Nat. Commun.">
        <title>Genome analysis of three Pneumocystis species reveals adaptation mechanisms to life exclusively in mammalian hosts.</title>
        <authorList>
            <person name="Ma L."/>
            <person name="Chen Z."/>
            <person name="Huang D.W."/>
            <person name="Kutty G."/>
            <person name="Ishihara M."/>
            <person name="Wang H."/>
            <person name="Abouelleil A."/>
            <person name="Bishop L."/>
            <person name="Davey E."/>
            <person name="Deng R."/>
            <person name="Deng X."/>
            <person name="Fan L."/>
            <person name="Fantoni G."/>
            <person name="Fitzgerald M."/>
            <person name="Gogineni E."/>
            <person name="Goldberg J.M."/>
            <person name="Handley G."/>
            <person name="Hu X."/>
            <person name="Huber C."/>
            <person name="Jiao X."/>
            <person name="Jones K."/>
            <person name="Levin J.Z."/>
            <person name="Liu Y."/>
            <person name="Macdonald P."/>
            <person name="Melnikov A."/>
            <person name="Raley C."/>
            <person name="Sassi M."/>
            <person name="Sherman B.T."/>
            <person name="Song X."/>
            <person name="Sykes S."/>
            <person name="Tran B."/>
            <person name="Walsh L."/>
            <person name="Xia Y."/>
            <person name="Yang J."/>
            <person name="Young S."/>
            <person name="Zeng Q."/>
            <person name="Zheng X."/>
            <person name="Stephens R."/>
            <person name="Nusbaum C."/>
            <person name="Birren B.W."/>
            <person name="Azadi P."/>
            <person name="Lempicki R.A."/>
            <person name="Cuomo C.A."/>
            <person name="Kovacs J.A."/>
        </authorList>
    </citation>
    <scope>NUCLEOTIDE SEQUENCE [LARGE SCALE GENOMIC DNA]</scope>
    <source>
        <strain evidence="3">B123</strain>
    </source>
</reference>
<organism evidence="2 3">
    <name type="scientific">Pneumocystis murina (strain B123)</name>
    <name type="common">Mouse pneumocystis pneumonia agent</name>
    <name type="synonym">Pneumocystis carinii f. sp. muris</name>
    <dbReference type="NCBI Taxonomy" id="1069680"/>
    <lineage>
        <taxon>Eukaryota</taxon>
        <taxon>Fungi</taxon>
        <taxon>Dikarya</taxon>
        <taxon>Ascomycota</taxon>
        <taxon>Taphrinomycotina</taxon>
        <taxon>Pneumocystomycetes</taxon>
        <taxon>Pneumocystaceae</taxon>
        <taxon>Pneumocystis</taxon>
    </lineage>
</organism>
<dbReference type="SUPFAM" id="SSF69618">
    <property type="entry name" value="HemD-like"/>
    <property type="match status" value="1"/>
</dbReference>
<dbReference type="AlphaFoldDB" id="M7NIJ4"/>
<evidence type="ECO:0000259" key="1">
    <source>
        <dbReference type="Pfam" id="PF02602"/>
    </source>
</evidence>
<feature type="domain" description="Tetrapyrrole biosynthesis uroporphyrinogen III synthase" evidence="1">
    <location>
        <begin position="17"/>
        <end position="246"/>
    </location>
</feature>
<dbReference type="InterPro" id="IPR036108">
    <property type="entry name" value="4pyrrol_syn_uPrphyn_synt_sf"/>
</dbReference>
<dbReference type="UniPathway" id="UPA00251">
    <property type="reaction ID" value="UER00320"/>
</dbReference>
<dbReference type="PANTHER" id="PTHR12390">
    <property type="entry name" value="UROPORPHYRINOGEN III SYNTHASE"/>
    <property type="match status" value="1"/>
</dbReference>
<dbReference type="CDD" id="cd06578">
    <property type="entry name" value="HemD"/>
    <property type="match status" value="1"/>
</dbReference>
<dbReference type="OrthoDB" id="5595751at2759"/>
<dbReference type="InterPro" id="IPR039793">
    <property type="entry name" value="UROS/Hem4"/>
</dbReference>
<proteinExistence type="predicted"/>
<protein>
    <recommendedName>
        <fullName evidence="1">Tetrapyrrole biosynthesis uroporphyrinogen III synthase domain-containing protein</fullName>
    </recommendedName>
</protein>
<keyword evidence="3" id="KW-1185">Reference proteome</keyword>
<dbReference type="InterPro" id="IPR003754">
    <property type="entry name" value="4pyrrol_synth_uPrphyn_synth"/>
</dbReference>
<dbReference type="Proteomes" id="UP000011958">
    <property type="component" value="Unassembled WGS sequence"/>
</dbReference>
<dbReference type="RefSeq" id="XP_007875306.1">
    <property type="nucleotide sequence ID" value="XM_007877115.1"/>
</dbReference>
<dbReference type="STRING" id="1069680.M7NIJ4"/>
<comment type="caution">
    <text evidence="2">The sequence shown here is derived from an EMBL/GenBank/DDBJ whole genome shotgun (WGS) entry which is preliminary data.</text>
</comment>
<accession>M7NIJ4</accession>
<sequence length="255" mass="29849">MKTILFLRKRSTSEDNYESVFKEYNFYTIFIPVLTCSYINQEHLIHVLKNCPYTMYSGLIFTSRNAILAFRESLMSIDKQEHKKILCMTVYIVGPACYKEAISLGFFEVYGKESGNAENLSNFIISYHKDKNPILFLTGERRIDTLKEKLSSSSIILKELVIYKMNETIEFENDFNKAIYNKSLNVEWIVFFSPYGSDIVMKYMKNEDLSKFKIATIGFTTLRYLNDKWNIKTNVVSQCPEARSLLKGILDYERK</sequence>
<dbReference type="GeneID" id="19896927"/>
<dbReference type="HOGENOM" id="CLU_051874_0_1_1"/>
<gene>
    <name evidence="2" type="ORF">PNEG_03240</name>
</gene>
<dbReference type="GO" id="GO:0006782">
    <property type="term" value="P:protoporphyrinogen IX biosynthetic process"/>
    <property type="evidence" value="ECO:0007669"/>
    <property type="project" value="UniProtKB-UniPathway"/>
</dbReference>
<dbReference type="GO" id="GO:0004852">
    <property type="term" value="F:uroporphyrinogen-III synthase activity"/>
    <property type="evidence" value="ECO:0007669"/>
    <property type="project" value="InterPro"/>
</dbReference>
<dbReference type="EMBL" id="AFWA02000010">
    <property type="protein sequence ID" value="EMR08403.1"/>
    <property type="molecule type" value="Genomic_DNA"/>
</dbReference>
<dbReference type="VEuPathDB" id="FungiDB:PNEG_03240"/>
<dbReference type="GO" id="GO:0006780">
    <property type="term" value="P:uroporphyrinogen III biosynthetic process"/>
    <property type="evidence" value="ECO:0007669"/>
    <property type="project" value="InterPro"/>
</dbReference>
<evidence type="ECO:0000313" key="3">
    <source>
        <dbReference type="Proteomes" id="UP000011958"/>
    </source>
</evidence>